<dbReference type="PANTHER" id="PTHR45829">
    <property type="entry name" value="MITOCHONDRIAL CARRIER PROTEIN RIM2"/>
    <property type="match status" value="1"/>
</dbReference>
<dbReference type="Gene3D" id="1.50.40.10">
    <property type="entry name" value="Mitochondrial carrier domain"/>
    <property type="match status" value="1"/>
</dbReference>
<reference evidence="12" key="1">
    <citation type="submission" date="2019-05" db="EMBL/GenBank/DDBJ databases">
        <title>Annotation for the trematode Paragonimus heterotremus.</title>
        <authorList>
            <person name="Choi Y.-J."/>
        </authorList>
    </citation>
    <scope>NUCLEOTIDE SEQUENCE</scope>
    <source>
        <strain evidence="12">LC</strain>
    </source>
</reference>
<dbReference type="InterPro" id="IPR018108">
    <property type="entry name" value="MCP_transmembrane"/>
</dbReference>
<sequence length="93" mass="10690">MFLLQGVFRSPLLPYPFLFHFAEVVRTRLREAHGHYRGLVGTVRKVTREEGLAGLYRGMGTHYIRQVPNSCIMIGTYEMVVFLIQSWGLSKTS</sequence>
<organism evidence="12 13">
    <name type="scientific">Paragonimus heterotremus</name>
    <dbReference type="NCBI Taxonomy" id="100268"/>
    <lineage>
        <taxon>Eukaryota</taxon>
        <taxon>Metazoa</taxon>
        <taxon>Spiralia</taxon>
        <taxon>Lophotrochozoa</taxon>
        <taxon>Platyhelminthes</taxon>
        <taxon>Trematoda</taxon>
        <taxon>Digenea</taxon>
        <taxon>Plagiorchiida</taxon>
        <taxon>Troglotremata</taxon>
        <taxon>Troglotrematidae</taxon>
        <taxon>Paragonimus</taxon>
    </lineage>
</organism>
<evidence type="ECO:0000256" key="9">
    <source>
        <dbReference type="ARBA" id="ARBA00023136"/>
    </source>
</evidence>
<comment type="caution">
    <text evidence="12">The sequence shown here is derived from an EMBL/GenBank/DDBJ whole genome shotgun (WGS) entry which is preliminary data.</text>
</comment>
<evidence type="ECO:0000313" key="13">
    <source>
        <dbReference type="Proteomes" id="UP000748531"/>
    </source>
</evidence>
<keyword evidence="9 10" id="KW-0472">Membrane</keyword>
<evidence type="ECO:0000256" key="1">
    <source>
        <dbReference type="ARBA" id="ARBA00004448"/>
    </source>
</evidence>
<evidence type="ECO:0000256" key="11">
    <source>
        <dbReference type="RuleBase" id="RU000488"/>
    </source>
</evidence>
<evidence type="ECO:0000256" key="10">
    <source>
        <dbReference type="PROSITE-ProRule" id="PRU00282"/>
    </source>
</evidence>
<dbReference type="EMBL" id="LUCH01006694">
    <property type="protein sequence ID" value="KAF5397160.1"/>
    <property type="molecule type" value="Genomic_DNA"/>
</dbReference>
<dbReference type="SUPFAM" id="SSF103506">
    <property type="entry name" value="Mitochondrial carrier"/>
    <property type="match status" value="1"/>
</dbReference>
<dbReference type="GO" id="GO:1990519">
    <property type="term" value="P:pyrimidine nucleotide import into mitochondrion"/>
    <property type="evidence" value="ECO:0007669"/>
    <property type="project" value="TreeGrafter"/>
</dbReference>
<dbReference type="InterPro" id="IPR049562">
    <property type="entry name" value="SLC25A33/36-like"/>
</dbReference>
<dbReference type="Proteomes" id="UP000748531">
    <property type="component" value="Unassembled WGS sequence"/>
</dbReference>
<evidence type="ECO:0000256" key="3">
    <source>
        <dbReference type="ARBA" id="ARBA00022448"/>
    </source>
</evidence>
<evidence type="ECO:0000256" key="8">
    <source>
        <dbReference type="ARBA" id="ARBA00023128"/>
    </source>
</evidence>
<keyword evidence="5" id="KW-0677">Repeat</keyword>
<comment type="subcellular location">
    <subcellularLocation>
        <location evidence="1">Mitochondrion inner membrane</location>
        <topology evidence="1">Multi-pass membrane protein</topology>
    </subcellularLocation>
</comment>
<keyword evidence="13" id="KW-1185">Reference proteome</keyword>
<evidence type="ECO:0000256" key="6">
    <source>
        <dbReference type="ARBA" id="ARBA00022792"/>
    </source>
</evidence>
<feature type="repeat" description="Solcar" evidence="10">
    <location>
        <begin position="1"/>
        <end position="83"/>
    </location>
</feature>
<gene>
    <name evidence="12" type="ORF">PHET_09211</name>
</gene>
<dbReference type="PROSITE" id="PS50920">
    <property type="entry name" value="SOLCAR"/>
    <property type="match status" value="1"/>
</dbReference>
<evidence type="ECO:0000256" key="4">
    <source>
        <dbReference type="ARBA" id="ARBA00022692"/>
    </source>
</evidence>
<dbReference type="AlphaFoldDB" id="A0A8J4SV52"/>
<dbReference type="GO" id="GO:0005743">
    <property type="term" value="C:mitochondrial inner membrane"/>
    <property type="evidence" value="ECO:0007669"/>
    <property type="project" value="UniProtKB-SubCell"/>
</dbReference>
<evidence type="ECO:0000313" key="12">
    <source>
        <dbReference type="EMBL" id="KAF5397160.1"/>
    </source>
</evidence>
<accession>A0A8J4SV52</accession>
<evidence type="ECO:0000256" key="5">
    <source>
        <dbReference type="ARBA" id="ARBA00022737"/>
    </source>
</evidence>
<evidence type="ECO:0000256" key="7">
    <source>
        <dbReference type="ARBA" id="ARBA00022989"/>
    </source>
</evidence>
<dbReference type="Pfam" id="PF00153">
    <property type="entry name" value="Mito_carr"/>
    <property type="match status" value="1"/>
</dbReference>
<name>A0A8J4SV52_9TREM</name>
<keyword evidence="7" id="KW-1133">Transmembrane helix</keyword>
<evidence type="ECO:0000256" key="2">
    <source>
        <dbReference type="ARBA" id="ARBA00006375"/>
    </source>
</evidence>
<keyword evidence="8" id="KW-0496">Mitochondrion</keyword>
<keyword evidence="3 11" id="KW-0813">Transport</keyword>
<keyword evidence="6" id="KW-0999">Mitochondrion inner membrane</keyword>
<keyword evidence="4 10" id="KW-0812">Transmembrane</keyword>
<dbReference type="OrthoDB" id="269120at2759"/>
<dbReference type="InterPro" id="IPR023395">
    <property type="entry name" value="MCP_dom_sf"/>
</dbReference>
<dbReference type="PANTHER" id="PTHR45829:SF4">
    <property type="entry name" value="MITOCHONDRIAL CARRIER PROTEIN RIM2"/>
    <property type="match status" value="1"/>
</dbReference>
<protein>
    <submittedName>
        <fullName evidence="12">Uncharacterized protein</fullName>
    </submittedName>
</protein>
<proteinExistence type="inferred from homology"/>
<comment type="similarity">
    <text evidence="2 11">Belongs to the mitochondrial carrier (TC 2.A.29) family.</text>
</comment>
<dbReference type="GO" id="GO:0015218">
    <property type="term" value="F:pyrimidine nucleotide transmembrane transporter activity"/>
    <property type="evidence" value="ECO:0007669"/>
    <property type="project" value="InterPro"/>
</dbReference>